<comment type="caution">
    <text evidence="2">The sequence shown here is derived from an EMBL/GenBank/DDBJ whole genome shotgun (WGS) entry which is preliminary data.</text>
</comment>
<dbReference type="AlphaFoldDB" id="A0A1G1XD65"/>
<keyword evidence="1" id="KW-0472">Membrane</keyword>
<organism evidence="2 3">
    <name type="scientific">Candidatus Andersenbacteria bacterium RIFCSPHIGHO2_12_FULL_45_11b</name>
    <dbReference type="NCBI Taxonomy" id="1797282"/>
    <lineage>
        <taxon>Bacteria</taxon>
        <taxon>Candidatus Anderseniibacteriota</taxon>
    </lineage>
</organism>
<name>A0A1G1XD65_9BACT</name>
<protein>
    <recommendedName>
        <fullName evidence="4">DUF5673 domain-containing protein</fullName>
    </recommendedName>
</protein>
<accession>A0A1G1XD65</accession>
<evidence type="ECO:0000256" key="1">
    <source>
        <dbReference type="SAM" id="Phobius"/>
    </source>
</evidence>
<evidence type="ECO:0000313" key="3">
    <source>
        <dbReference type="Proteomes" id="UP000177941"/>
    </source>
</evidence>
<keyword evidence="1" id="KW-1133">Transmembrane helix</keyword>
<evidence type="ECO:0008006" key="4">
    <source>
        <dbReference type="Google" id="ProtNLM"/>
    </source>
</evidence>
<dbReference type="Proteomes" id="UP000177941">
    <property type="component" value="Unassembled WGS sequence"/>
</dbReference>
<reference evidence="2 3" key="1">
    <citation type="journal article" date="2016" name="Nat. Commun.">
        <title>Thousands of microbial genomes shed light on interconnected biogeochemical processes in an aquifer system.</title>
        <authorList>
            <person name="Anantharaman K."/>
            <person name="Brown C.T."/>
            <person name="Hug L.A."/>
            <person name="Sharon I."/>
            <person name="Castelle C.J."/>
            <person name="Probst A.J."/>
            <person name="Thomas B.C."/>
            <person name="Singh A."/>
            <person name="Wilkins M.J."/>
            <person name="Karaoz U."/>
            <person name="Brodie E.L."/>
            <person name="Williams K.H."/>
            <person name="Hubbard S.S."/>
            <person name="Banfield J.F."/>
        </authorList>
    </citation>
    <scope>NUCLEOTIDE SEQUENCE [LARGE SCALE GENOMIC DNA]</scope>
</reference>
<gene>
    <name evidence="2" type="ORF">A3E36_01515</name>
</gene>
<keyword evidence="1" id="KW-0812">Transmembrane</keyword>
<proteinExistence type="predicted"/>
<sequence length="196" mass="22422">MDANKVKRTVDTRAQKDPRVARELNEMRTTNDLRQVDDDVEDIATLFAWEAPEHIHQIRNPQWFAVFAGVIALICIAFVFMGNFIASLTIAMIGGYIFVVAQHKPSLVRYRLLTEGVALGTTLYHYKHIDTFNIVYEPGDVKTVILKSDKRIMPLIHMEIGNADPVAIREILVQFVKEDVHLEEPIIDIWARRLGL</sequence>
<feature type="transmembrane region" description="Helical" evidence="1">
    <location>
        <begin position="85"/>
        <end position="101"/>
    </location>
</feature>
<dbReference type="EMBL" id="MHHS01000001">
    <property type="protein sequence ID" value="OGY37932.1"/>
    <property type="molecule type" value="Genomic_DNA"/>
</dbReference>
<feature type="transmembrane region" description="Helical" evidence="1">
    <location>
        <begin position="63"/>
        <end position="79"/>
    </location>
</feature>
<evidence type="ECO:0000313" key="2">
    <source>
        <dbReference type="EMBL" id="OGY37932.1"/>
    </source>
</evidence>